<keyword evidence="4 7" id="KW-1133">Transmembrane helix</keyword>
<feature type="compositionally biased region" description="Basic and acidic residues" evidence="6">
    <location>
        <begin position="1"/>
        <end position="12"/>
    </location>
</feature>
<feature type="region of interest" description="Disordered" evidence="6">
    <location>
        <begin position="1"/>
        <end position="31"/>
    </location>
</feature>
<sequence length="489" mass="49416">MHGTMAHREEAAPGRAASSPDTIDGDPRRPPGARSGAVLLLGTLTSNVLSYAFFAVLSRTLSGDDLGAVGSLVNLSVLAGVPALGLQLVAARLVSRAMSGDGASEGRPGPGEGAAATATAIHGVMRASAGLGLLTAVAVAALSPVLAHLLHLSPLMVVVVGAAMLPTAVVFAAQGVLQGSERFVRLAVVLAGAGVAKFAAAWIAARAGGGVVAVITLFALGWVVVAGVALALLPRAGLPLRALLVPRRRSEPYHHHDRPRHPELPHHPERPRHLARLVAAAVVPTSGLLFLSSLDVLLARHHLAPEASGAYTVAALFEKAAFWGLGFLATLFYPAMAQQARRRAALLRALAVTAGAGAVGVGLTALLGTWLVTLVGGPGYAALGPGLWRFTALGVCLALVQVIAYAGVAAATTPMGVAMWLAGGLAVALTSAHHADVDAVVDVMLVVSVSLVLVGLVIERRSLLGAGDPDGEDDADGTRGAPDAAGTRP</sequence>
<feature type="transmembrane region" description="Helical" evidence="7">
    <location>
        <begin position="69"/>
        <end position="90"/>
    </location>
</feature>
<feature type="transmembrane region" description="Helical" evidence="7">
    <location>
        <begin position="415"/>
        <end position="433"/>
    </location>
</feature>
<evidence type="ECO:0000313" key="8">
    <source>
        <dbReference type="EMBL" id="TQN48117.1"/>
    </source>
</evidence>
<name>A0A543PVL9_9MICO</name>
<evidence type="ECO:0000256" key="4">
    <source>
        <dbReference type="ARBA" id="ARBA00022989"/>
    </source>
</evidence>
<evidence type="ECO:0000313" key="9">
    <source>
        <dbReference type="Proteomes" id="UP000320085"/>
    </source>
</evidence>
<comment type="subcellular location">
    <subcellularLocation>
        <location evidence="1">Cell membrane</location>
        <topology evidence="1">Multi-pass membrane protein</topology>
    </subcellularLocation>
</comment>
<dbReference type="EMBL" id="VFQF01000001">
    <property type="protein sequence ID" value="TQN48117.1"/>
    <property type="molecule type" value="Genomic_DNA"/>
</dbReference>
<feature type="transmembrane region" description="Helical" evidence="7">
    <location>
        <begin position="387"/>
        <end position="408"/>
    </location>
</feature>
<reference evidence="8 9" key="1">
    <citation type="submission" date="2019-06" db="EMBL/GenBank/DDBJ databases">
        <title>Sequencing the genomes of 1000 actinobacteria strains.</title>
        <authorList>
            <person name="Klenk H.-P."/>
        </authorList>
    </citation>
    <scope>NUCLEOTIDE SEQUENCE [LARGE SCALE GENOMIC DNA]</scope>
    <source>
        <strain evidence="8 9">DSM 21776</strain>
    </source>
</reference>
<protein>
    <submittedName>
        <fullName evidence="8">O-antigen/teichoic acid export membrane protein</fullName>
    </submittedName>
</protein>
<feature type="transmembrane region" description="Helical" evidence="7">
    <location>
        <begin position="277"/>
        <end position="298"/>
    </location>
</feature>
<gene>
    <name evidence="8" type="ORF">FHX52_1241</name>
</gene>
<keyword evidence="3 7" id="KW-0812">Transmembrane</keyword>
<organism evidence="8 9">
    <name type="scientific">Humibacillus xanthopallidus</name>
    <dbReference type="NCBI Taxonomy" id="412689"/>
    <lineage>
        <taxon>Bacteria</taxon>
        <taxon>Bacillati</taxon>
        <taxon>Actinomycetota</taxon>
        <taxon>Actinomycetes</taxon>
        <taxon>Micrococcales</taxon>
        <taxon>Intrasporangiaceae</taxon>
        <taxon>Humibacillus</taxon>
    </lineage>
</organism>
<comment type="caution">
    <text evidence="8">The sequence shown here is derived from an EMBL/GenBank/DDBJ whole genome shotgun (WGS) entry which is preliminary data.</text>
</comment>
<proteinExistence type="predicted"/>
<dbReference type="AlphaFoldDB" id="A0A543PVL9"/>
<dbReference type="PANTHER" id="PTHR30250">
    <property type="entry name" value="PST FAMILY PREDICTED COLANIC ACID TRANSPORTER"/>
    <property type="match status" value="1"/>
</dbReference>
<keyword evidence="5 7" id="KW-0472">Membrane</keyword>
<feature type="transmembrane region" description="Helical" evidence="7">
    <location>
        <begin position="439"/>
        <end position="458"/>
    </location>
</feature>
<dbReference type="PANTHER" id="PTHR30250:SF11">
    <property type="entry name" value="O-ANTIGEN TRANSPORTER-RELATED"/>
    <property type="match status" value="1"/>
</dbReference>
<evidence type="ECO:0000256" key="5">
    <source>
        <dbReference type="ARBA" id="ARBA00023136"/>
    </source>
</evidence>
<evidence type="ECO:0000256" key="2">
    <source>
        <dbReference type="ARBA" id="ARBA00022475"/>
    </source>
</evidence>
<evidence type="ECO:0000256" key="6">
    <source>
        <dbReference type="SAM" id="MobiDB-lite"/>
    </source>
</evidence>
<dbReference type="Proteomes" id="UP000320085">
    <property type="component" value="Unassembled WGS sequence"/>
</dbReference>
<feature type="transmembrane region" description="Helical" evidence="7">
    <location>
        <begin position="211"/>
        <end position="233"/>
    </location>
</feature>
<feature type="transmembrane region" description="Helical" evidence="7">
    <location>
        <begin position="156"/>
        <end position="177"/>
    </location>
</feature>
<evidence type="ECO:0000256" key="1">
    <source>
        <dbReference type="ARBA" id="ARBA00004651"/>
    </source>
</evidence>
<dbReference type="GO" id="GO:0005886">
    <property type="term" value="C:plasma membrane"/>
    <property type="evidence" value="ECO:0007669"/>
    <property type="project" value="UniProtKB-SubCell"/>
</dbReference>
<feature type="transmembrane region" description="Helical" evidence="7">
    <location>
        <begin position="184"/>
        <end position="205"/>
    </location>
</feature>
<dbReference type="OrthoDB" id="5140599at2"/>
<keyword evidence="2" id="KW-1003">Cell membrane</keyword>
<feature type="transmembrane region" description="Helical" evidence="7">
    <location>
        <begin position="37"/>
        <end position="57"/>
    </location>
</feature>
<feature type="transmembrane region" description="Helical" evidence="7">
    <location>
        <begin position="131"/>
        <end position="150"/>
    </location>
</feature>
<dbReference type="InterPro" id="IPR050833">
    <property type="entry name" value="Poly_Biosynth_Transport"/>
</dbReference>
<evidence type="ECO:0000256" key="7">
    <source>
        <dbReference type="SAM" id="Phobius"/>
    </source>
</evidence>
<accession>A0A543PVL9</accession>
<feature type="transmembrane region" description="Helical" evidence="7">
    <location>
        <begin position="310"/>
        <end position="333"/>
    </location>
</feature>
<evidence type="ECO:0000256" key="3">
    <source>
        <dbReference type="ARBA" id="ARBA00022692"/>
    </source>
</evidence>
<feature type="transmembrane region" description="Helical" evidence="7">
    <location>
        <begin position="345"/>
        <end position="367"/>
    </location>
</feature>
<feature type="region of interest" description="Disordered" evidence="6">
    <location>
        <begin position="466"/>
        <end position="489"/>
    </location>
</feature>